<name>A0A285HJQ8_9FIRM</name>
<organism evidence="5 6">
    <name type="scientific">Orenia metallireducens</name>
    <dbReference type="NCBI Taxonomy" id="1413210"/>
    <lineage>
        <taxon>Bacteria</taxon>
        <taxon>Bacillati</taxon>
        <taxon>Bacillota</taxon>
        <taxon>Clostridia</taxon>
        <taxon>Halanaerobiales</taxon>
        <taxon>Halobacteroidaceae</taxon>
        <taxon>Orenia</taxon>
    </lineage>
</organism>
<evidence type="ECO:0000256" key="1">
    <source>
        <dbReference type="ARBA" id="ARBA00023015"/>
    </source>
</evidence>
<dbReference type="Gene3D" id="1.10.10.10">
    <property type="entry name" value="Winged helix-like DNA-binding domain superfamily/Winged helix DNA-binding domain"/>
    <property type="match status" value="1"/>
</dbReference>
<keyword evidence="6" id="KW-1185">Reference proteome</keyword>
<keyword evidence="2" id="KW-0238">DNA-binding</keyword>
<accession>A0A285HJQ8</accession>
<dbReference type="OrthoDB" id="5461037at2"/>
<dbReference type="InterPro" id="IPR000835">
    <property type="entry name" value="HTH_MarR-typ"/>
</dbReference>
<dbReference type="Proteomes" id="UP000219573">
    <property type="component" value="Unassembled WGS sequence"/>
</dbReference>
<evidence type="ECO:0000313" key="6">
    <source>
        <dbReference type="Proteomes" id="UP000219573"/>
    </source>
</evidence>
<dbReference type="PRINTS" id="PR00598">
    <property type="entry name" value="HTHMARR"/>
</dbReference>
<keyword evidence="3" id="KW-0804">Transcription</keyword>
<dbReference type="Pfam" id="PF01047">
    <property type="entry name" value="MarR"/>
    <property type="match status" value="1"/>
</dbReference>
<sequence length="142" mass="16639">MNLDERINIAERILTDFVEIIFEHVSEVDKDFSIEEHFLIELIGQRESATMSELASFFSTPPTTMTSIVNRLIEKGYLSRCRSEKDRRVVLISLSAKGEEYYRNHKQEYKGIFKKYLFNLSEEELKKTSQLLAKVKKALLNK</sequence>
<dbReference type="EMBL" id="OBDZ01000019">
    <property type="protein sequence ID" value="SNY34921.1"/>
    <property type="molecule type" value="Genomic_DNA"/>
</dbReference>
<dbReference type="SMART" id="SM00347">
    <property type="entry name" value="HTH_MARR"/>
    <property type="match status" value="1"/>
</dbReference>
<evidence type="ECO:0000259" key="4">
    <source>
        <dbReference type="PROSITE" id="PS50995"/>
    </source>
</evidence>
<dbReference type="AlphaFoldDB" id="A0A285HJQ8"/>
<dbReference type="InterPro" id="IPR036390">
    <property type="entry name" value="WH_DNA-bd_sf"/>
</dbReference>
<dbReference type="PROSITE" id="PS01117">
    <property type="entry name" value="HTH_MARR_1"/>
    <property type="match status" value="1"/>
</dbReference>
<feature type="domain" description="HTH marR-type" evidence="4">
    <location>
        <begin position="1"/>
        <end position="137"/>
    </location>
</feature>
<protein>
    <submittedName>
        <fullName evidence="5">Transcriptional regulator, MarR family</fullName>
    </submittedName>
</protein>
<dbReference type="SUPFAM" id="SSF46785">
    <property type="entry name" value="Winged helix' DNA-binding domain"/>
    <property type="match status" value="1"/>
</dbReference>
<dbReference type="RefSeq" id="WP_097018468.1">
    <property type="nucleotide sequence ID" value="NZ_OBDZ01000019.1"/>
</dbReference>
<dbReference type="GO" id="GO:0003677">
    <property type="term" value="F:DNA binding"/>
    <property type="evidence" value="ECO:0007669"/>
    <property type="project" value="UniProtKB-KW"/>
</dbReference>
<evidence type="ECO:0000313" key="5">
    <source>
        <dbReference type="EMBL" id="SNY34921.1"/>
    </source>
</evidence>
<keyword evidence="1" id="KW-0805">Transcription regulation</keyword>
<dbReference type="PANTHER" id="PTHR42756:SF1">
    <property type="entry name" value="TRANSCRIPTIONAL REPRESSOR OF EMRAB OPERON"/>
    <property type="match status" value="1"/>
</dbReference>
<gene>
    <name evidence="5" type="ORF">SAMN06265827_1196</name>
</gene>
<dbReference type="InterPro" id="IPR036388">
    <property type="entry name" value="WH-like_DNA-bd_sf"/>
</dbReference>
<evidence type="ECO:0000256" key="2">
    <source>
        <dbReference type="ARBA" id="ARBA00023125"/>
    </source>
</evidence>
<dbReference type="InterPro" id="IPR023187">
    <property type="entry name" value="Tscrpt_reg_MarR-type_CS"/>
</dbReference>
<evidence type="ECO:0000256" key="3">
    <source>
        <dbReference type="ARBA" id="ARBA00023163"/>
    </source>
</evidence>
<dbReference type="GO" id="GO:0003700">
    <property type="term" value="F:DNA-binding transcription factor activity"/>
    <property type="evidence" value="ECO:0007669"/>
    <property type="project" value="InterPro"/>
</dbReference>
<reference evidence="6" key="1">
    <citation type="submission" date="2017-09" db="EMBL/GenBank/DDBJ databases">
        <authorList>
            <person name="Varghese N."/>
            <person name="Submissions S."/>
        </authorList>
    </citation>
    <scope>NUCLEOTIDE SEQUENCE [LARGE SCALE GENOMIC DNA]</scope>
    <source>
        <strain evidence="6">MSL47</strain>
    </source>
</reference>
<dbReference type="PANTHER" id="PTHR42756">
    <property type="entry name" value="TRANSCRIPTIONAL REGULATOR, MARR"/>
    <property type="match status" value="1"/>
</dbReference>
<proteinExistence type="predicted"/>
<dbReference type="PROSITE" id="PS50995">
    <property type="entry name" value="HTH_MARR_2"/>
    <property type="match status" value="1"/>
</dbReference>